<dbReference type="InterPro" id="IPR036179">
    <property type="entry name" value="Ig-like_dom_sf"/>
</dbReference>
<sequence>MMGPLLLKLLLQGVLLYNAVGWQVRMPSEIHGLSGSCLVIPCSFDHSKSPTKNPHRVVWYQWVSTAFSYPLVYDPWYPNYVIEKFRGKTDLYGDPSNRNCSLLIKHLDTRHHGEKLYPWIDPENVGRFTFKFYDITSTIVVDTHPQEPSIYIYGGERMGDTVIVACSAFHTCPYSNPTITLNGVEGSDEIRDKSIKNNLWKITLTRTGIIKTDRSTIKCSVTHYGGITVTATKDKSAECAHHKITIEPELADVTEGIAKNFICSVHHSCQKENPTITWNYENMQVTTGSKKLSGVNQISYSNITFLAAKEDNEKKLICTVKFSGADFNASVVLRVQQYQKPDSPMQNETHYQHVADVIPKITALPRSCVVIPCSFKMEEEYVTRLRVLWVNKKGGYMFHTDPVDVLDNFKGRTRLLGNPDEQNCTVEMDDVQTHDNGPFCLRAERENERYSFNNSCVFLLMRPSPDKPVMSSLPEEIEPGTRVTIKCSVNHTCSSHPPQITWSVPTARETISHRHMGGGVWETVSSVTFIPTGYEEKDEIVCTANFWGGRTQENTGFLSIRRVQGVGVGPYVIGTSLVFILICIFAGVFIYKRRQKRPHQDMQGTLTRSEPRRSMWNRFSSHFSMPEGRIAWINRGNRSDTRYTGDAPGRPPKPEQRRSIWSRFSSRHQSPRTNTNLRAEYKANNTRTVSGNKPFSKPHMPSPKSEPKPYHKNTLDAVVYLPLLSATRNTAAVT</sequence>
<evidence type="ECO:0000256" key="3">
    <source>
        <dbReference type="SAM" id="Phobius"/>
    </source>
</evidence>
<accession>A0A6P6PH91</accession>
<dbReference type="PROSITE" id="PS50835">
    <property type="entry name" value="IG_LIKE"/>
    <property type="match status" value="2"/>
</dbReference>
<dbReference type="SUPFAM" id="SSF48726">
    <property type="entry name" value="Immunoglobulin"/>
    <property type="match status" value="5"/>
</dbReference>
<dbReference type="Proteomes" id="UP000515129">
    <property type="component" value="Unplaced"/>
</dbReference>
<proteinExistence type="predicted"/>
<keyword evidence="1" id="KW-0393">Immunoglobulin domain</keyword>
<reference evidence="7" key="1">
    <citation type="submission" date="2025-08" db="UniProtKB">
        <authorList>
            <consortium name="RefSeq"/>
        </authorList>
    </citation>
    <scope>IDENTIFICATION</scope>
    <source>
        <strain evidence="7">Wakin</strain>
        <tissue evidence="7">Muscle</tissue>
    </source>
</reference>
<name>A0A6P6PH91_CARAU</name>
<feature type="region of interest" description="Disordered" evidence="2">
    <location>
        <begin position="635"/>
        <end position="709"/>
    </location>
</feature>
<dbReference type="Pfam" id="PF00047">
    <property type="entry name" value="ig"/>
    <property type="match status" value="1"/>
</dbReference>
<feature type="chain" id="PRO_5027806322" evidence="4">
    <location>
        <begin position="22"/>
        <end position="734"/>
    </location>
</feature>
<dbReference type="PANTHER" id="PTHR46484:SF7">
    <property type="entry name" value="MYELIN-ASSOCIATED GLYCOPROTEIN-LIKE-RELATED"/>
    <property type="match status" value="1"/>
</dbReference>
<dbReference type="SMART" id="SM00409">
    <property type="entry name" value="IG"/>
    <property type="match status" value="4"/>
</dbReference>
<feature type="transmembrane region" description="Helical" evidence="3">
    <location>
        <begin position="568"/>
        <end position="591"/>
    </location>
</feature>
<dbReference type="InterPro" id="IPR013783">
    <property type="entry name" value="Ig-like_fold"/>
</dbReference>
<dbReference type="InterPro" id="IPR007110">
    <property type="entry name" value="Ig-like_dom"/>
</dbReference>
<keyword evidence="3" id="KW-0812">Transmembrane</keyword>
<dbReference type="OrthoDB" id="10039395at2759"/>
<dbReference type="PANTHER" id="PTHR46484">
    <property type="entry name" value="SI:CH211-171H4.5-RELATED"/>
    <property type="match status" value="1"/>
</dbReference>
<dbReference type="Gene3D" id="2.60.40.10">
    <property type="entry name" value="Immunoglobulins"/>
    <property type="match status" value="5"/>
</dbReference>
<feature type="domain" description="Ig-like" evidence="5">
    <location>
        <begin position="242"/>
        <end position="332"/>
    </location>
</feature>
<gene>
    <name evidence="7" type="primary">LOC113099174</name>
</gene>
<evidence type="ECO:0000259" key="5">
    <source>
        <dbReference type="PROSITE" id="PS50835"/>
    </source>
</evidence>
<dbReference type="RefSeq" id="XP_026120044.1">
    <property type="nucleotide sequence ID" value="XM_026264259.1"/>
</dbReference>
<keyword evidence="3" id="KW-0472">Membrane</keyword>
<evidence type="ECO:0000256" key="1">
    <source>
        <dbReference type="ARBA" id="ARBA00023319"/>
    </source>
</evidence>
<protein>
    <submittedName>
        <fullName evidence="7">Myelin-associated glycoprotein-like isoform X1</fullName>
    </submittedName>
</protein>
<dbReference type="KEGG" id="caua:113099174"/>
<feature type="domain" description="Ig-like" evidence="5">
    <location>
        <begin position="468"/>
        <end position="559"/>
    </location>
</feature>
<evidence type="ECO:0000256" key="2">
    <source>
        <dbReference type="SAM" id="MobiDB-lite"/>
    </source>
</evidence>
<dbReference type="InterPro" id="IPR003599">
    <property type="entry name" value="Ig_sub"/>
</dbReference>
<evidence type="ECO:0000313" key="6">
    <source>
        <dbReference type="Proteomes" id="UP000515129"/>
    </source>
</evidence>
<feature type="signal peptide" evidence="4">
    <location>
        <begin position="1"/>
        <end position="21"/>
    </location>
</feature>
<organism evidence="6 7">
    <name type="scientific">Carassius auratus</name>
    <name type="common">Goldfish</name>
    <dbReference type="NCBI Taxonomy" id="7957"/>
    <lineage>
        <taxon>Eukaryota</taxon>
        <taxon>Metazoa</taxon>
        <taxon>Chordata</taxon>
        <taxon>Craniata</taxon>
        <taxon>Vertebrata</taxon>
        <taxon>Euteleostomi</taxon>
        <taxon>Actinopterygii</taxon>
        <taxon>Neopterygii</taxon>
        <taxon>Teleostei</taxon>
        <taxon>Ostariophysi</taxon>
        <taxon>Cypriniformes</taxon>
        <taxon>Cyprinidae</taxon>
        <taxon>Cyprininae</taxon>
        <taxon>Carassius</taxon>
    </lineage>
</organism>
<dbReference type="InterPro" id="IPR013151">
    <property type="entry name" value="Immunoglobulin_dom"/>
</dbReference>
<keyword evidence="3" id="KW-1133">Transmembrane helix</keyword>
<dbReference type="GeneID" id="113099174"/>
<evidence type="ECO:0000256" key="4">
    <source>
        <dbReference type="SAM" id="SignalP"/>
    </source>
</evidence>
<feature type="compositionally biased region" description="Polar residues" evidence="2">
    <location>
        <begin position="671"/>
        <end position="693"/>
    </location>
</feature>
<keyword evidence="4" id="KW-0732">Signal</keyword>
<keyword evidence="6" id="KW-1185">Reference proteome</keyword>
<evidence type="ECO:0000313" key="7">
    <source>
        <dbReference type="RefSeq" id="XP_026120044.1"/>
    </source>
</evidence>
<dbReference type="AlphaFoldDB" id="A0A6P6PH91"/>